<reference evidence="2 3" key="1">
    <citation type="submission" date="2024-04" db="EMBL/GenBank/DDBJ databases">
        <title>Genome sequencing and assembly of rice foliar adapted Chryseobacterium endophyticum OsEnb-ALM-A6.</title>
        <authorList>
            <person name="Kumar S."/>
            <person name="Javed M."/>
            <person name="Chouhan V."/>
            <person name="Charishma K."/>
            <person name="Patel A."/>
            <person name="Kumar M."/>
            <person name="Sahu K.P."/>
            <person name="Kumar A."/>
        </authorList>
    </citation>
    <scope>NUCLEOTIDE SEQUENCE [LARGE SCALE GENOMIC DNA]</scope>
    <source>
        <strain evidence="2 3">OsEnb-ALM-A6</strain>
    </source>
</reference>
<keyword evidence="3" id="KW-1185">Reference proteome</keyword>
<keyword evidence="1" id="KW-0732">Signal</keyword>
<sequence>MKKTLLALVLCAGLSNAQTLLSDNFNAYTVGNIGTSATGASAGQGGWYTTASSTDTGATNVSFQIANNDATHGKVVKITGSAAAAGSRSVYKSISTLWSTRTSGNNIVQVEFDIYTGAATTSKNATRVYIYDSGLTKILSGVSLAQDTKVIQG</sequence>
<feature type="signal peptide" evidence="1">
    <location>
        <begin position="1"/>
        <end position="17"/>
    </location>
</feature>
<proteinExistence type="predicted"/>
<dbReference type="EMBL" id="CP154834">
    <property type="protein sequence ID" value="XAO73193.1"/>
    <property type="molecule type" value="Genomic_DNA"/>
</dbReference>
<evidence type="ECO:0000313" key="2">
    <source>
        <dbReference type="EMBL" id="XAO73193.1"/>
    </source>
</evidence>
<organism evidence="2 3">
    <name type="scientific">Chryseobacterium endophyticum</name>
    <dbReference type="NCBI Taxonomy" id="1854762"/>
    <lineage>
        <taxon>Bacteria</taxon>
        <taxon>Pseudomonadati</taxon>
        <taxon>Bacteroidota</taxon>
        <taxon>Flavobacteriia</taxon>
        <taxon>Flavobacteriales</taxon>
        <taxon>Weeksellaceae</taxon>
        <taxon>Chryseobacterium group</taxon>
        <taxon>Chryseobacterium</taxon>
    </lineage>
</organism>
<accession>A0AAU6WKV8</accession>
<gene>
    <name evidence="2" type="ORF">AAFP95_15530</name>
</gene>
<dbReference type="AlphaFoldDB" id="A0AAU6WKV8"/>
<evidence type="ECO:0000313" key="3">
    <source>
        <dbReference type="Proteomes" id="UP001463665"/>
    </source>
</evidence>
<name>A0AAU6WKV8_9FLAO</name>
<protein>
    <recommendedName>
        <fullName evidence="4">Pectate lyase</fullName>
    </recommendedName>
</protein>
<dbReference type="RefSeq" id="WP_345765761.1">
    <property type="nucleotide sequence ID" value="NZ_CP154834.1"/>
</dbReference>
<feature type="chain" id="PRO_5043492923" description="Pectate lyase" evidence="1">
    <location>
        <begin position="18"/>
        <end position="153"/>
    </location>
</feature>
<evidence type="ECO:0000256" key="1">
    <source>
        <dbReference type="SAM" id="SignalP"/>
    </source>
</evidence>
<evidence type="ECO:0008006" key="4">
    <source>
        <dbReference type="Google" id="ProtNLM"/>
    </source>
</evidence>
<dbReference type="Proteomes" id="UP001463665">
    <property type="component" value="Chromosome"/>
</dbReference>